<keyword evidence="16" id="KW-1185">Reference proteome</keyword>
<dbReference type="InterPro" id="IPR012910">
    <property type="entry name" value="Plug_dom"/>
</dbReference>
<dbReference type="InterPro" id="IPR023996">
    <property type="entry name" value="TonB-dep_OMP_SusC/RagA"/>
</dbReference>
<keyword evidence="8 10" id="KW-0472">Membrane</keyword>
<dbReference type="InterPro" id="IPR023997">
    <property type="entry name" value="TonB-dep_OMP_SusC/RagA_CS"/>
</dbReference>
<evidence type="ECO:0000256" key="11">
    <source>
        <dbReference type="RuleBase" id="RU003357"/>
    </source>
</evidence>
<evidence type="ECO:0000256" key="5">
    <source>
        <dbReference type="ARBA" id="ARBA00022692"/>
    </source>
</evidence>
<keyword evidence="7 11" id="KW-0798">TonB box</keyword>
<dbReference type="Pfam" id="PF07660">
    <property type="entry name" value="STN"/>
    <property type="match status" value="1"/>
</dbReference>
<dbReference type="Gene3D" id="3.55.50.30">
    <property type="match status" value="1"/>
</dbReference>
<feature type="domain" description="Secretin/TonB short N-terminal" evidence="13">
    <location>
        <begin position="54"/>
        <end position="102"/>
    </location>
</feature>
<feature type="domain" description="TonB-dependent receptor plug" evidence="14">
    <location>
        <begin position="217"/>
        <end position="352"/>
    </location>
</feature>
<dbReference type="InterPro" id="IPR036942">
    <property type="entry name" value="Beta-barrel_TonB_sf"/>
</dbReference>
<dbReference type="NCBIfam" id="TIGR04057">
    <property type="entry name" value="SusC_RagA_signa"/>
    <property type="match status" value="1"/>
</dbReference>
<name>A0ABT4WFS7_9FLAO</name>
<proteinExistence type="inferred from homology"/>
<evidence type="ECO:0000259" key="13">
    <source>
        <dbReference type="Pfam" id="PF07660"/>
    </source>
</evidence>
<dbReference type="SUPFAM" id="SSF49464">
    <property type="entry name" value="Carboxypeptidase regulatory domain-like"/>
    <property type="match status" value="1"/>
</dbReference>
<evidence type="ECO:0000256" key="6">
    <source>
        <dbReference type="ARBA" id="ARBA00023004"/>
    </source>
</evidence>
<evidence type="ECO:0000256" key="7">
    <source>
        <dbReference type="ARBA" id="ARBA00023077"/>
    </source>
</evidence>
<dbReference type="Pfam" id="PF07715">
    <property type="entry name" value="Plug"/>
    <property type="match status" value="1"/>
</dbReference>
<evidence type="ECO:0000256" key="9">
    <source>
        <dbReference type="ARBA" id="ARBA00023237"/>
    </source>
</evidence>
<dbReference type="InterPro" id="IPR000531">
    <property type="entry name" value="Beta-barrel_TonB"/>
</dbReference>
<dbReference type="SUPFAM" id="SSF56935">
    <property type="entry name" value="Porins"/>
    <property type="match status" value="1"/>
</dbReference>
<dbReference type="Gene3D" id="2.60.40.1120">
    <property type="entry name" value="Carboxypeptidase-like, regulatory domain"/>
    <property type="match status" value="1"/>
</dbReference>
<evidence type="ECO:0000256" key="10">
    <source>
        <dbReference type="PROSITE-ProRule" id="PRU01360"/>
    </source>
</evidence>
<evidence type="ECO:0000256" key="2">
    <source>
        <dbReference type="ARBA" id="ARBA00022448"/>
    </source>
</evidence>
<comment type="subcellular location">
    <subcellularLocation>
        <location evidence="1 10">Cell outer membrane</location>
        <topology evidence="1 10">Multi-pass membrane protein</topology>
    </subcellularLocation>
</comment>
<comment type="caution">
    <text evidence="15">The sequence shown here is derived from an EMBL/GenBank/DDBJ whole genome shotgun (WGS) entry which is preliminary data.</text>
</comment>
<evidence type="ECO:0000256" key="4">
    <source>
        <dbReference type="ARBA" id="ARBA00022496"/>
    </source>
</evidence>
<comment type="similarity">
    <text evidence="10 11">Belongs to the TonB-dependent receptor family.</text>
</comment>
<feature type="domain" description="TonB-dependent receptor-like beta-barrel" evidence="12">
    <location>
        <begin position="542"/>
        <end position="955"/>
    </location>
</feature>
<evidence type="ECO:0000313" key="15">
    <source>
        <dbReference type="EMBL" id="MDA6071330.1"/>
    </source>
</evidence>
<evidence type="ECO:0000259" key="14">
    <source>
        <dbReference type="Pfam" id="PF07715"/>
    </source>
</evidence>
<evidence type="ECO:0000259" key="12">
    <source>
        <dbReference type="Pfam" id="PF00593"/>
    </source>
</evidence>
<gene>
    <name evidence="15" type="ORF">NJT12_17055</name>
</gene>
<accession>A0ABT4WFS7</accession>
<reference evidence="15 16" key="1">
    <citation type="journal article" date="2023" name="Chemosphere">
        <title>Whole genome analysis of Flavobacterium aziz-sancarii sp. nov., isolated from Ardley Island (Antarctica), revealed a rich resistome and bioremediation potential.</title>
        <authorList>
            <person name="Otur C."/>
            <person name="Okay S."/>
            <person name="Kurt-Kizildogan A."/>
        </authorList>
    </citation>
    <scope>NUCLEOTIDE SEQUENCE [LARGE SCALE GENOMIC DNA]</scope>
    <source>
        <strain evidence="15 16">AC</strain>
    </source>
</reference>
<dbReference type="InterPro" id="IPR011662">
    <property type="entry name" value="Secretin/TonB_short_N"/>
</dbReference>
<evidence type="ECO:0000256" key="3">
    <source>
        <dbReference type="ARBA" id="ARBA00022452"/>
    </source>
</evidence>
<dbReference type="Gene3D" id="2.40.170.20">
    <property type="entry name" value="TonB-dependent receptor, beta-barrel domain"/>
    <property type="match status" value="1"/>
</dbReference>
<keyword evidence="4" id="KW-0410">Iron transport</keyword>
<dbReference type="RefSeq" id="WP_271337143.1">
    <property type="nucleotide sequence ID" value="NZ_JAMZNK010000032.1"/>
</dbReference>
<keyword evidence="4" id="KW-0406">Ion transport</keyword>
<dbReference type="Pfam" id="PF13715">
    <property type="entry name" value="CarbopepD_reg_2"/>
    <property type="match status" value="1"/>
</dbReference>
<dbReference type="NCBIfam" id="TIGR04056">
    <property type="entry name" value="OMP_RagA_SusC"/>
    <property type="match status" value="1"/>
</dbReference>
<keyword evidence="9 10" id="KW-0998">Cell outer membrane</keyword>
<dbReference type="InterPro" id="IPR037066">
    <property type="entry name" value="Plug_dom_sf"/>
</dbReference>
<dbReference type="InterPro" id="IPR039426">
    <property type="entry name" value="TonB-dep_rcpt-like"/>
</dbReference>
<keyword evidence="6" id="KW-0408">Iron</keyword>
<dbReference type="Gene3D" id="2.170.130.10">
    <property type="entry name" value="TonB-dependent receptor, plug domain"/>
    <property type="match status" value="1"/>
</dbReference>
<keyword evidence="2 10" id="KW-0813">Transport</keyword>
<evidence type="ECO:0000256" key="1">
    <source>
        <dbReference type="ARBA" id="ARBA00004571"/>
    </source>
</evidence>
<keyword evidence="3 10" id="KW-1134">Transmembrane beta strand</keyword>
<keyword evidence="5 10" id="KW-0812">Transmembrane</keyword>
<evidence type="ECO:0000313" key="16">
    <source>
        <dbReference type="Proteomes" id="UP001212170"/>
    </source>
</evidence>
<dbReference type="InterPro" id="IPR008969">
    <property type="entry name" value="CarboxyPept-like_regulatory"/>
</dbReference>
<dbReference type="Proteomes" id="UP001212170">
    <property type="component" value="Unassembled WGS sequence"/>
</dbReference>
<evidence type="ECO:0000256" key="8">
    <source>
        <dbReference type="ARBA" id="ARBA00023136"/>
    </source>
</evidence>
<protein>
    <submittedName>
        <fullName evidence="15">SusC/RagA family TonB-linked outer membrane protein</fullName>
    </submittedName>
</protein>
<dbReference type="Pfam" id="PF00593">
    <property type="entry name" value="TonB_dep_Rec_b-barrel"/>
    <property type="match status" value="1"/>
</dbReference>
<organism evidence="15 16">
    <name type="scientific">Flavobacterium azizsancarii</name>
    <dbReference type="NCBI Taxonomy" id="2961580"/>
    <lineage>
        <taxon>Bacteria</taxon>
        <taxon>Pseudomonadati</taxon>
        <taxon>Bacteroidota</taxon>
        <taxon>Flavobacteriia</taxon>
        <taxon>Flavobacteriales</taxon>
        <taxon>Flavobacteriaceae</taxon>
        <taxon>Flavobacterium</taxon>
    </lineage>
</organism>
<dbReference type="EMBL" id="JAMZNK010000032">
    <property type="protein sequence ID" value="MDA6071330.1"/>
    <property type="molecule type" value="Genomic_DNA"/>
</dbReference>
<dbReference type="PROSITE" id="PS52016">
    <property type="entry name" value="TONB_DEPENDENT_REC_3"/>
    <property type="match status" value="1"/>
</dbReference>
<sequence length="1119" mass="123789">MTFTIPDLRKILFFLALLLSSFKGFSQNKSITLQLKNKPISLIIKAIEEQTDFRIIYNARKIDADQLADINVQNATLEMALTQLLAGKNISFYIQKKQVLLTNAAPAPTSTISSDEKERFISGTVYSAKDKQPLPGATIRIKDTGMGAITDFNGKFVYELKGNDIANTILEVGFLGMESQSQKTNDKKQFVFYLKEATDELNPVVITSSYGTTKLKEEIVGSISTLYAKDIAVEQASESVDKMITGQIAGVLVENTSGVGGPVKINIRGQGTLSSFTGARTGTSSQPLIIIDGVIMGEEYGIDSAYFSGNGDFTESFGNPLMKIAPENIESISVLKDAAAVGIYGADGANGVILITTKKGKKGKTQFGFSNQLGVSSAINQIKYLNGEQYNELRNEFVKNTTPGAVLTPYNGVNTDWFGLLNQSGIFNKYNFNVSGSTSKISYRTNISYTKIDEPQMGNNTKQLNAGINLGYSSGKLDISLMLNPSYTQKTAPNIFYSFAYLPTLSPYNEDGSYSLLGVSGMMRGNPLAAIEQNKNEAKTYGILGSLSLSYKLSNAIKFSTLFGMDYTDKDQDRYFSAENESGQFPGTFVLDDTTYKRWGRRLLNQRNTTKWNWQGQALFNKQLTKNHAIDGVVGFELSEDKTDFDYQSGTGFVNPNVINPIFNAIKDDNPLTPDVDESTSNQVIGKEISYNSRVSLFSQLNYNYKKRYYVLANFRRDQSSVFGDDTDVANNGGLGASWIISNENFLNNNSWINFLKIKTSYGTTGNSRIGSYRSKGLYNYQQNNYNGGTGATPGSAPNGRLSWEKNTKFNAGIDFNIFNRVEFSVEYYRDDKSDLITTRNIPTETGYSSMLLNAASMYNQGFEFQTRIKWITNTNFKWTTSFNISTVDSKVTDLKGLGSEFSTAELALAQKIGYSTTSVWGIKWVGVDPATGRDLVTKNGQVYDLATYKTLFTIADWEPIGDTQAKAYGGFNNSFTFFSNLILSLRGDFQLGGDFFASDAIIDKYSNTSNRNLSVNAANHWRNPGDIVPYSAVTIVPVTANLSKYVYDATYVRLSNINLSYNVPVKNIFLDTLSVFADATNVLYWYKDKSPKGMNGIREFSYTYPQARTISLGVNAKF</sequence>